<dbReference type="GO" id="GO:0006183">
    <property type="term" value="P:GTP biosynthetic process"/>
    <property type="evidence" value="ECO:0007669"/>
    <property type="project" value="TreeGrafter"/>
</dbReference>
<evidence type="ECO:0000256" key="13">
    <source>
        <dbReference type="HAMAP-Rule" id="MF_01964"/>
    </source>
</evidence>
<dbReference type="UniPathway" id="UPA00601">
    <property type="reaction ID" value="UER00295"/>
</dbReference>
<evidence type="ECO:0000256" key="15">
    <source>
        <dbReference type="PIRSR" id="PIRSR000130-2"/>
    </source>
</evidence>
<comment type="pathway">
    <text evidence="13 20">Purine metabolism; XMP biosynthesis via de novo pathway; XMP from IMP: step 1/1.</text>
</comment>
<feature type="compositionally biased region" description="Polar residues" evidence="21">
    <location>
        <begin position="491"/>
        <end position="500"/>
    </location>
</feature>
<evidence type="ECO:0000259" key="22">
    <source>
        <dbReference type="PROSITE" id="PS51371"/>
    </source>
</evidence>
<keyword evidence="9 13" id="KW-0560">Oxidoreductase</keyword>
<feature type="binding site" evidence="13 15">
    <location>
        <begin position="394"/>
        <end position="398"/>
    </location>
    <ligand>
        <name>IMP</name>
        <dbReference type="ChEBI" id="CHEBI:58053"/>
    </ligand>
</feature>
<dbReference type="InterPro" id="IPR046342">
    <property type="entry name" value="CBS_dom_sf"/>
</dbReference>
<evidence type="ECO:0000256" key="17">
    <source>
        <dbReference type="PIRSR" id="PIRSR000130-4"/>
    </source>
</evidence>
<evidence type="ECO:0000256" key="21">
    <source>
        <dbReference type="SAM" id="MobiDB-lite"/>
    </source>
</evidence>
<evidence type="ECO:0000256" key="12">
    <source>
        <dbReference type="ARBA" id="ARBA00048028"/>
    </source>
</evidence>
<feature type="binding site" evidence="13 15">
    <location>
        <begin position="370"/>
        <end position="371"/>
    </location>
    <ligand>
        <name>IMP</name>
        <dbReference type="ChEBI" id="CHEBI:58053"/>
    </ligand>
</feature>
<evidence type="ECO:0000313" key="23">
    <source>
        <dbReference type="EMBL" id="MSS83755.1"/>
    </source>
</evidence>
<proteinExistence type="inferred from homology"/>
<feature type="domain" description="CBS" evidence="22">
    <location>
        <begin position="161"/>
        <end position="218"/>
    </location>
</feature>
<feature type="active site" description="Proton acceptor" evidence="13 14">
    <location>
        <position position="415"/>
    </location>
</feature>
<feature type="binding site" evidence="13 15">
    <location>
        <position position="430"/>
    </location>
    <ligand>
        <name>IMP</name>
        <dbReference type="ChEBI" id="CHEBI:58053"/>
    </ligand>
</feature>
<comment type="subunit">
    <text evidence="3 13">Homotetramer.</text>
</comment>
<dbReference type="EMBL" id="VULO01000003">
    <property type="protein sequence ID" value="MSS83755.1"/>
    <property type="molecule type" value="Genomic_DNA"/>
</dbReference>
<feature type="active site" description="Thioimidate intermediate" evidence="13 14">
    <location>
        <position position="314"/>
    </location>
</feature>
<dbReference type="PROSITE" id="PS00487">
    <property type="entry name" value="IMP_DH_GMP_RED"/>
    <property type="match status" value="1"/>
</dbReference>
<evidence type="ECO:0000256" key="3">
    <source>
        <dbReference type="ARBA" id="ARBA00011881"/>
    </source>
</evidence>
<dbReference type="InterPro" id="IPR005990">
    <property type="entry name" value="IMP_DH"/>
</dbReference>
<dbReference type="PROSITE" id="PS51371">
    <property type="entry name" value="CBS"/>
    <property type="match status" value="2"/>
</dbReference>
<dbReference type="HAMAP" id="MF_01964">
    <property type="entry name" value="IMPDH"/>
    <property type="match status" value="1"/>
</dbReference>
<dbReference type="Proteomes" id="UP000470875">
    <property type="component" value="Unassembled WGS sequence"/>
</dbReference>
<dbReference type="CDD" id="cd00381">
    <property type="entry name" value="IMPDH"/>
    <property type="match status" value="1"/>
</dbReference>
<keyword evidence="5" id="KW-0677">Repeat</keyword>
<comment type="catalytic activity">
    <reaction evidence="12 13 20">
        <text>IMP + NAD(+) + H2O = XMP + NADH + H(+)</text>
        <dbReference type="Rhea" id="RHEA:11708"/>
        <dbReference type="ChEBI" id="CHEBI:15377"/>
        <dbReference type="ChEBI" id="CHEBI:15378"/>
        <dbReference type="ChEBI" id="CHEBI:57464"/>
        <dbReference type="ChEBI" id="CHEBI:57540"/>
        <dbReference type="ChEBI" id="CHEBI:57945"/>
        <dbReference type="ChEBI" id="CHEBI:58053"/>
        <dbReference type="EC" id="1.1.1.205"/>
    </reaction>
</comment>
<dbReference type="CDD" id="cd04601">
    <property type="entry name" value="CBS_pair_IMPDH"/>
    <property type="match status" value="1"/>
</dbReference>
<dbReference type="SMART" id="SM01240">
    <property type="entry name" value="IMPDH"/>
    <property type="match status" value="1"/>
</dbReference>
<feature type="binding site" evidence="13 15">
    <location>
        <position position="312"/>
    </location>
    <ligand>
        <name>IMP</name>
        <dbReference type="ChEBI" id="CHEBI:58053"/>
    </ligand>
</feature>
<dbReference type="PANTHER" id="PTHR11911:SF111">
    <property type="entry name" value="INOSINE-5'-MONOPHOSPHATE DEHYDROGENASE"/>
    <property type="match status" value="1"/>
</dbReference>
<organism evidence="23 24">
    <name type="scientific">Scrofimicrobium canadense</name>
    <dbReference type="NCBI Taxonomy" id="2652290"/>
    <lineage>
        <taxon>Bacteria</taxon>
        <taxon>Bacillati</taxon>
        <taxon>Actinomycetota</taxon>
        <taxon>Actinomycetes</taxon>
        <taxon>Actinomycetales</taxon>
        <taxon>Actinomycetaceae</taxon>
        <taxon>Scrofimicrobium</taxon>
    </lineage>
</organism>
<reference evidence="23 24" key="1">
    <citation type="submission" date="2019-08" db="EMBL/GenBank/DDBJ databases">
        <title>In-depth cultivation of the pig gut microbiome towards novel bacterial diversity and tailored functional studies.</title>
        <authorList>
            <person name="Wylensek D."/>
            <person name="Hitch T.C.A."/>
            <person name="Clavel T."/>
        </authorList>
    </citation>
    <scope>NUCLEOTIDE SEQUENCE [LARGE SCALE GENOMIC DNA]</scope>
    <source>
        <strain evidence="23 24">WB03_NA08</strain>
    </source>
</reference>
<protein>
    <recommendedName>
        <fullName evidence="13 20">Inosine-5'-monophosphate dehydrogenase</fullName>
        <shortName evidence="13">IMP dehydrogenase</shortName>
        <shortName evidence="13">IMPD</shortName>
        <shortName evidence="13">IMPDH</shortName>
        <ecNumber evidence="13 20">1.1.1.205</ecNumber>
    </recommendedName>
</protein>
<dbReference type="Pfam" id="PF00478">
    <property type="entry name" value="IMPDH"/>
    <property type="match status" value="1"/>
</dbReference>
<evidence type="ECO:0000256" key="10">
    <source>
        <dbReference type="ARBA" id="ARBA00023027"/>
    </source>
</evidence>
<dbReference type="InterPro" id="IPR013785">
    <property type="entry name" value="Aldolase_TIM"/>
</dbReference>
<feature type="region of interest" description="Disordered" evidence="21">
    <location>
        <begin position="485"/>
        <end position="506"/>
    </location>
</feature>
<feature type="domain" description="CBS" evidence="22">
    <location>
        <begin position="98"/>
        <end position="154"/>
    </location>
</feature>
<dbReference type="SUPFAM" id="SSF54631">
    <property type="entry name" value="CBS-domain pair"/>
    <property type="match status" value="1"/>
</dbReference>
<evidence type="ECO:0000256" key="19">
    <source>
        <dbReference type="RuleBase" id="RU003927"/>
    </source>
</evidence>
<accession>A0A6N7W389</accession>
<evidence type="ECO:0000256" key="11">
    <source>
        <dbReference type="ARBA" id="ARBA00023122"/>
    </source>
</evidence>
<dbReference type="Gene3D" id="3.20.20.70">
    <property type="entry name" value="Aldolase class I"/>
    <property type="match status" value="1"/>
</dbReference>
<evidence type="ECO:0000256" key="4">
    <source>
        <dbReference type="ARBA" id="ARBA00022723"/>
    </source>
</evidence>
<dbReference type="PIRSF" id="PIRSF000130">
    <property type="entry name" value="IMPDH"/>
    <property type="match status" value="1"/>
</dbReference>
<comment type="caution">
    <text evidence="23">The sequence shown here is derived from an EMBL/GenBank/DDBJ whole genome shotgun (WGS) entry which is preliminary data.</text>
</comment>
<evidence type="ECO:0000256" key="8">
    <source>
        <dbReference type="ARBA" id="ARBA00022958"/>
    </source>
</evidence>
<dbReference type="InterPro" id="IPR000644">
    <property type="entry name" value="CBS_dom"/>
</dbReference>
<dbReference type="GO" id="GO:0000166">
    <property type="term" value="F:nucleotide binding"/>
    <property type="evidence" value="ECO:0007669"/>
    <property type="project" value="UniProtKB-UniRule"/>
</dbReference>
<dbReference type="GO" id="GO:0046872">
    <property type="term" value="F:metal ion binding"/>
    <property type="evidence" value="ECO:0007669"/>
    <property type="project" value="UniProtKB-UniRule"/>
</dbReference>
<comment type="activity regulation">
    <text evidence="13">Mycophenolic acid (MPA) is a non-competitive inhibitor that prevents formation of the closed enzyme conformation by binding to the same site as the amobile flap. In contrast, mizoribine monophosphate (MZP) is a competitive inhibitor that induces the closed conformation. MPA is a potent inhibitor of mammalian IMPDHs but a poor inhibitor of the bacterial enzymes. MZP is a more potent inhibitor of bacterial IMPDH.</text>
</comment>
<dbReference type="RefSeq" id="WP_154543497.1">
    <property type="nucleotide sequence ID" value="NZ_VULO01000003.1"/>
</dbReference>
<feature type="binding site" description="in other chain" evidence="13 17">
    <location>
        <position position="314"/>
    </location>
    <ligand>
        <name>K(+)</name>
        <dbReference type="ChEBI" id="CHEBI:29103"/>
        <note>ligand shared between two tetrameric partners</note>
    </ligand>
</feature>
<comment type="cofactor">
    <cofactor evidence="1 13">
        <name>K(+)</name>
        <dbReference type="ChEBI" id="CHEBI:29103"/>
    </cofactor>
</comment>
<dbReference type="GO" id="GO:0006177">
    <property type="term" value="P:GMP biosynthetic process"/>
    <property type="evidence" value="ECO:0007669"/>
    <property type="project" value="UniProtKB-UniRule"/>
</dbReference>
<sequence length="506" mass="53714">MGLYREDKFVGTGLTYDDVLLLPELTDVIPSEVDTTARLTKNLTLRIPLISAAMDTVTEARMAIAMARQGGIGIIHRNLSIEDQADHVRRVKRSESGMVQDPVTVGPDATIDQLDELCGRYKVSGLPVVDESGKLLGIVTNRDLRFLPASQWETTRVADVMTSEGLITAPQGVSREKAKDLLAKHRVEKLPLVDNEGRLAGLITVKDFVKTERYPDATKDKEGRLLVGAALGYWGDTWDRALALAEAGVDVLVVDTANGGAKLALDMMKRLKNDSAFAGIDIIGGNVATQEGAQAIIDAGADAVKVGVGPGSICTTRVVAGVGVPQVAAIDMASRACAAADVPLIADGGLQYSGDIAKAIAVGADTVMLGSLLAGCEESPGDLVFSQGKQFKAYRGMGSLGAMSSRGRKSFSKDRYFQAEVTSDDQLVPEGIEGQVPYSGTLANNVYQLVGGLHQSMFYTGARTLPELQAKARLVQITSAGLRESHPHDVSITSQAPNYRSSDRAS</sequence>
<comment type="caution">
    <text evidence="13">Lacks conserved residue(s) required for the propagation of feature annotation.</text>
</comment>
<feature type="binding site" evidence="16">
    <location>
        <begin position="255"/>
        <end position="257"/>
    </location>
    <ligand>
        <name>NAD(+)</name>
        <dbReference type="ChEBI" id="CHEBI:57540"/>
    </ligand>
</feature>
<feature type="binding site" evidence="13">
    <location>
        <position position="486"/>
    </location>
    <ligand>
        <name>K(+)</name>
        <dbReference type="ChEBI" id="CHEBI:29103"/>
        <note>ligand shared between two tetrameric partners</note>
    </ligand>
</feature>
<dbReference type="EC" id="1.1.1.205" evidence="13 20"/>
<dbReference type="InterPro" id="IPR015875">
    <property type="entry name" value="IMP_DH/GMP_Rdtase_CS"/>
</dbReference>
<keyword evidence="10 13" id="KW-0520">NAD</keyword>
<evidence type="ECO:0000256" key="5">
    <source>
        <dbReference type="ARBA" id="ARBA00022737"/>
    </source>
</evidence>
<dbReference type="GO" id="GO:0003938">
    <property type="term" value="F:IMP dehydrogenase activity"/>
    <property type="evidence" value="ECO:0007669"/>
    <property type="project" value="UniProtKB-UniRule"/>
</dbReference>
<evidence type="ECO:0000256" key="18">
    <source>
        <dbReference type="PROSITE-ProRule" id="PRU00703"/>
    </source>
</evidence>
<name>A0A6N7W389_9ACTO</name>
<evidence type="ECO:0000256" key="2">
    <source>
        <dbReference type="ARBA" id="ARBA00005502"/>
    </source>
</evidence>
<feature type="binding site" evidence="13">
    <location>
        <position position="255"/>
    </location>
    <ligand>
        <name>NAD(+)</name>
        <dbReference type="ChEBI" id="CHEBI:57540"/>
    </ligand>
</feature>
<dbReference type="SUPFAM" id="SSF51412">
    <property type="entry name" value="Inosine monophosphate dehydrogenase (IMPDH)"/>
    <property type="match status" value="1"/>
</dbReference>
<feature type="binding site" description="in other chain" evidence="13 17">
    <location>
        <position position="309"/>
    </location>
    <ligand>
        <name>K(+)</name>
        <dbReference type="ChEBI" id="CHEBI:29103"/>
        <note>ligand shared between two tetrameric partners</note>
    </ligand>
</feature>
<feature type="binding site" evidence="13 15">
    <location>
        <begin position="347"/>
        <end position="349"/>
    </location>
    <ligand>
        <name>IMP</name>
        <dbReference type="ChEBI" id="CHEBI:58053"/>
    </ligand>
</feature>
<keyword evidence="6 13" id="KW-0332">GMP biosynthesis</keyword>
<keyword evidence="8 13" id="KW-0630">Potassium</keyword>
<keyword evidence="11 18" id="KW-0129">CBS domain</keyword>
<evidence type="ECO:0000256" key="6">
    <source>
        <dbReference type="ARBA" id="ARBA00022749"/>
    </source>
</evidence>
<evidence type="ECO:0000256" key="1">
    <source>
        <dbReference type="ARBA" id="ARBA00001958"/>
    </source>
</evidence>
<dbReference type="PANTHER" id="PTHR11911">
    <property type="entry name" value="INOSINE-5-MONOPHOSPHATE DEHYDROGENASE RELATED"/>
    <property type="match status" value="1"/>
</dbReference>
<dbReference type="SMART" id="SM00116">
    <property type="entry name" value="CBS"/>
    <property type="match status" value="2"/>
</dbReference>
<feature type="binding site" evidence="13">
    <location>
        <position position="484"/>
    </location>
    <ligand>
        <name>K(+)</name>
        <dbReference type="ChEBI" id="CHEBI:29103"/>
        <note>ligand shared between two tetrameric partners</note>
    </ligand>
</feature>
<evidence type="ECO:0000256" key="7">
    <source>
        <dbReference type="ARBA" id="ARBA00022755"/>
    </source>
</evidence>
<evidence type="ECO:0000256" key="20">
    <source>
        <dbReference type="RuleBase" id="RU003928"/>
    </source>
</evidence>
<feature type="binding site" evidence="13 16">
    <location>
        <begin position="307"/>
        <end position="309"/>
    </location>
    <ligand>
        <name>NAD(+)</name>
        <dbReference type="ChEBI" id="CHEBI:57540"/>
    </ligand>
</feature>
<evidence type="ECO:0000256" key="14">
    <source>
        <dbReference type="PIRSR" id="PIRSR000130-1"/>
    </source>
</evidence>
<gene>
    <name evidence="13 23" type="primary">guaB</name>
    <name evidence="23" type="ORF">FYJ24_03075</name>
</gene>
<evidence type="ECO:0000256" key="9">
    <source>
        <dbReference type="ARBA" id="ARBA00023002"/>
    </source>
</evidence>
<feature type="binding site" description="in other chain" evidence="13 17">
    <location>
        <position position="311"/>
    </location>
    <ligand>
        <name>K(+)</name>
        <dbReference type="ChEBI" id="CHEBI:29103"/>
        <note>ligand shared between two tetrameric partners</note>
    </ligand>
</feature>
<comment type="function">
    <text evidence="13">Catalyzes the conversion of inosine 5'-phosphate (IMP) to xanthosine 5'-phosphate (XMP), the first committed and rate-limiting step in the de novo synthesis of guanine nucleotides, and therefore plays an important role in the regulation of cell growth.</text>
</comment>
<dbReference type="FunFam" id="3.20.20.70:FF:000003">
    <property type="entry name" value="GMP reductase"/>
    <property type="match status" value="1"/>
</dbReference>
<dbReference type="NCBIfam" id="TIGR01302">
    <property type="entry name" value="IMP_dehydrog"/>
    <property type="match status" value="1"/>
</dbReference>
<feature type="binding site" evidence="13">
    <location>
        <position position="485"/>
    </location>
    <ligand>
        <name>K(+)</name>
        <dbReference type="ChEBI" id="CHEBI:29103"/>
        <note>ligand shared between two tetrameric partners</note>
    </ligand>
</feature>
<keyword evidence="7 13" id="KW-0658">Purine biosynthesis</keyword>
<keyword evidence="24" id="KW-1185">Reference proteome</keyword>
<evidence type="ECO:0000313" key="24">
    <source>
        <dbReference type="Proteomes" id="UP000470875"/>
    </source>
</evidence>
<dbReference type="Pfam" id="PF00571">
    <property type="entry name" value="CBS"/>
    <property type="match status" value="2"/>
</dbReference>
<dbReference type="InterPro" id="IPR001093">
    <property type="entry name" value="IMP_DH_GMPRt"/>
</dbReference>
<keyword evidence="4 13" id="KW-0479">Metal-binding</keyword>
<comment type="similarity">
    <text evidence="2 13 19">Belongs to the IMPDH/GMPR family.</text>
</comment>
<dbReference type="AlphaFoldDB" id="A0A6N7W389"/>
<evidence type="ECO:0000256" key="16">
    <source>
        <dbReference type="PIRSR" id="PIRSR000130-3"/>
    </source>
</evidence>